<keyword evidence="8" id="KW-1185">Reference proteome</keyword>
<evidence type="ECO:0000313" key="7">
    <source>
        <dbReference type="EMBL" id="KAJ8320402.1"/>
    </source>
</evidence>
<comment type="caution">
    <text evidence="7">The sequence shown here is derived from an EMBL/GenBank/DDBJ whole genome shotgun (WGS) entry which is preliminary data.</text>
</comment>
<evidence type="ECO:0000313" key="8">
    <source>
        <dbReference type="Proteomes" id="UP001217089"/>
    </source>
</evidence>
<evidence type="ECO:0000256" key="3">
    <source>
        <dbReference type="ARBA" id="ARBA00022833"/>
    </source>
</evidence>
<feature type="domain" description="C2H2-type" evidence="6">
    <location>
        <begin position="537"/>
        <end position="566"/>
    </location>
</feature>
<evidence type="ECO:0000256" key="5">
    <source>
        <dbReference type="SAM" id="MobiDB-lite"/>
    </source>
</evidence>
<dbReference type="PANTHER" id="PTHR23235:SF165">
    <property type="entry name" value="TRANSCRIPTION FACTOR BTD"/>
    <property type="match status" value="1"/>
</dbReference>
<reference evidence="7 8" key="1">
    <citation type="submission" date="2022-12" db="EMBL/GenBank/DDBJ databases">
        <title>Chromosome-level genome of Tegillarca granosa.</title>
        <authorList>
            <person name="Kim J."/>
        </authorList>
    </citation>
    <scope>NUCLEOTIDE SEQUENCE [LARGE SCALE GENOMIC DNA]</scope>
    <source>
        <strain evidence="7">Teg-2019</strain>
        <tissue evidence="7">Adductor muscle</tissue>
    </source>
</reference>
<keyword evidence="2 4" id="KW-0863">Zinc-finger</keyword>
<dbReference type="EMBL" id="JARBDR010000141">
    <property type="protein sequence ID" value="KAJ8320402.1"/>
    <property type="molecule type" value="Genomic_DNA"/>
</dbReference>
<dbReference type="InterPro" id="IPR036236">
    <property type="entry name" value="Znf_C2H2_sf"/>
</dbReference>
<proteinExistence type="predicted"/>
<keyword evidence="3" id="KW-0862">Zinc</keyword>
<feature type="compositionally biased region" description="Basic residues" evidence="5">
    <location>
        <begin position="613"/>
        <end position="622"/>
    </location>
</feature>
<keyword evidence="1" id="KW-0479">Metal-binding</keyword>
<evidence type="ECO:0000256" key="4">
    <source>
        <dbReference type="PROSITE-ProRule" id="PRU00042"/>
    </source>
</evidence>
<feature type="domain" description="C2H2-type" evidence="6">
    <location>
        <begin position="597"/>
        <end position="624"/>
    </location>
</feature>
<dbReference type="PROSITE" id="PS50157">
    <property type="entry name" value="ZINC_FINGER_C2H2_2"/>
    <property type="match status" value="3"/>
</dbReference>
<dbReference type="PROSITE" id="PS00028">
    <property type="entry name" value="ZINC_FINGER_C2H2_1"/>
    <property type="match status" value="3"/>
</dbReference>
<dbReference type="Gene3D" id="3.30.160.60">
    <property type="entry name" value="Classic Zinc Finger"/>
    <property type="match status" value="3"/>
</dbReference>
<gene>
    <name evidence="7" type="ORF">KUTeg_001989</name>
</gene>
<feature type="domain" description="C2H2-type" evidence="6">
    <location>
        <begin position="567"/>
        <end position="596"/>
    </location>
</feature>
<feature type="region of interest" description="Disordered" evidence="5">
    <location>
        <begin position="610"/>
        <end position="638"/>
    </location>
</feature>
<dbReference type="SUPFAM" id="SSF57667">
    <property type="entry name" value="beta-beta-alpha zinc fingers"/>
    <property type="match status" value="2"/>
</dbReference>
<dbReference type="Proteomes" id="UP001217089">
    <property type="component" value="Unassembled WGS sequence"/>
</dbReference>
<organism evidence="7 8">
    <name type="scientific">Tegillarca granosa</name>
    <name type="common">Malaysian cockle</name>
    <name type="synonym">Anadara granosa</name>
    <dbReference type="NCBI Taxonomy" id="220873"/>
    <lineage>
        <taxon>Eukaryota</taxon>
        <taxon>Metazoa</taxon>
        <taxon>Spiralia</taxon>
        <taxon>Lophotrochozoa</taxon>
        <taxon>Mollusca</taxon>
        <taxon>Bivalvia</taxon>
        <taxon>Autobranchia</taxon>
        <taxon>Pteriomorphia</taxon>
        <taxon>Arcoida</taxon>
        <taxon>Arcoidea</taxon>
        <taxon>Arcidae</taxon>
        <taxon>Tegillarca</taxon>
    </lineage>
</organism>
<name>A0ABQ9FUH2_TEGGR</name>
<dbReference type="PANTHER" id="PTHR23235">
    <property type="entry name" value="KRUEPPEL-LIKE TRANSCRIPTION FACTOR"/>
    <property type="match status" value="1"/>
</dbReference>
<evidence type="ECO:0000256" key="2">
    <source>
        <dbReference type="ARBA" id="ARBA00022771"/>
    </source>
</evidence>
<evidence type="ECO:0000259" key="6">
    <source>
        <dbReference type="PROSITE" id="PS50157"/>
    </source>
</evidence>
<protein>
    <recommendedName>
        <fullName evidence="6">C2H2-type domain-containing protein</fullName>
    </recommendedName>
</protein>
<dbReference type="SMART" id="SM00355">
    <property type="entry name" value="ZnF_C2H2"/>
    <property type="match status" value="3"/>
</dbReference>
<dbReference type="InterPro" id="IPR013087">
    <property type="entry name" value="Znf_C2H2_type"/>
</dbReference>
<sequence>MSYRHFKQCRTLTEKPYLFRAHNHLAPQVKPLLPEINQLCLHLPVKSIRAQGITGGNMIPANMGFNLAGNVVNLGAGNVVNLSGLPNMTVRPTATGMLQAVQMSQIPQQMSNIIQIPVTNANGQTVQLGSGIPLAALQQQGQQIQGVALSTGQQNVSTIATTTAGGNGQAQTQLATVATTVQQQQAQQVQVATPQTIEIAGSPTVKSSTTENTVVTQVPQQSVAPVVSIATQQQTNGQNINNNALMQQVGQVSTLIPTMINAATGQIIPVSQTINANGQNVVVASSMQQQPNSNVVTSVSSSAAAVQQQQSGIVQSLMTPQQFLQALPTQNVANVQFAGQNQVVAQNPFFQALNVANLTRPSNVQTIQVQNIQGLQGLQTVQNVQGFPGGLQITPQGQLIATAAPGTLQNLGTVTVTPSGQLQVTPGTPQTSAAPASPQQYTATVQNITGTQMSNGQTQIIAASNGQQVPIQPDPNDMTKWQVVQTTQGNQVTLSPTQQQVMDSGQQGTRRLRRVACTCPNCKENEGRTGDNKKKQHICHIPGCNKVYGKTSHLRAHLRWHTGERPFVCNWLFCGKRFTRSDELQRHRRTHTGEKRFECKECNKRFMRSDHLSKHRKTHQNKNNKLNQSSEGNEDEGELDGEIMAENIVIKTDVETVTVTYDQLQTH</sequence>
<evidence type="ECO:0000256" key="1">
    <source>
        <dbReference type="ARBA" id="ARBA00022723"/>
    </source>
</evidence>
<dbReference type="Pfam" id="PF00096">
    <property type="entry name" value="zf-C2H2"/>
    <property type="match status" value="2"/>
</dbReference>
<accession>A0ABQ9FUH2</accession>